<organism evidence="2 3">
    <name type="scientific">Streptomyces silvisoli</name>
    <dbReference type="NCBI Taxonomy" id="3034235"/>
    <lineage>
        <taxon>Bacteria</taxon>
        <taxon>Bacillati</taxon>
        <taxon>Actinomycetota</taxon>
        <taxon>Actinomycetes</taxon>
        <taxon>Kitasatosporales</taxon>
        <taxon>Streptomycetaceae</taxon>
        <taxon>Streptomyces</taxon>
    </lineage>
</organism>
<sequence>MALETAFFVGSDITSHMVVNAAVRSLSREADVRIHLFYTYQKANSEAPPDRRRLFFVEHELSNSVLYPLLDAADGTGGEYLSPEGLARRYPDVVRVDRLGSVNSAETVAELRRRGITVGFSVRCYQKFGEGIIGHFATASDTSCLLNLHPGVLPGYRGVLTYARAMANNEEYSGFTLHHINTAWDAGDIVSGAVQPLLYDRSVLENMLGHHRLGAALVHEAVSQVKSGMPVPSVPQNENAARYYTHLTPEELRQTRQKGIELYRADAVVDILSRSFGGSEGVHADDIRKVLTAAATDADRLAV</sequence>
<dbReference type="InterPro" id="IPR036477">
    <property type="entry name" value="Formyl_transf_N_sf"/>
</dbReference>
<gene>
    <name evidence="2" type="ORF">P3G67_20970</name>
</gene>
<comment type="caution">
    <text evidence="2">The sequence shown here is derived from an EMBL/GenBank/DDBJ whole genome shotgun (WGS) entry which is preliminary data.</text>
</comment>
<evidence type="ECO:0000313" key="2">
    <source>
        <dbReference type="EMBL" id="MDF3291652.1"/>
    </source>
</evidence>
<dbReference type="Pfam" id="PF00551">
    <property type="entry name" value="Formyl_trans_N"/>
    <property type="match status" value="1"/>
</dbReference>
<keyword evidence="3" id="KW-1185">Reference proteome</keyword>
<dbReference type="RefSeq" id="WP_276094829.1">
    <property type="nucleotide sequence ID" value="NZ_JARJBC010000013.1"/>
</dbReference>
<name>A0ABT5ZPC3_9ACTN</name>
<accession>A0ABT5ZPC3</accession>
<feature type="domain" description="Formyl transferase N-terminal" evidence="1">
    <location>
        <begin position="143"/>
        <end position="198"/>
    </location>
</feature>
<evidence type="ECO:0000313" key="3">
    <source>
        <dbReference type="Proteomes" id="UP001216579"/>
    </source>
</evidence>
<dbReference type="Gene3D" id="3.40.50.12230">
    <property type="match status" value="1"/>
</dbReference>
<dbReference type="SUPFAM" id="SSF53328">
    <property type="entry name" value="Formyltransferase"/>
    <property type="match status" value="1"/>
</dbReference>
<reference evidence="2 3" key="1">
    <citation type="submission" date="2023-03" db="EMBL/GenBank/DDBJ databases">
        <title>Draft genome sequence of Streptomyces sp. RB6PN23 isolated from peat swamp forest in Thailand.</title>
        <authorList>
            <person name="Klaysubun C."/>
            <person name="Duangmal K."/>
        </authorList>
    </citation>
    <scope>NUCLEOTIDE SEQUENCE [LARGE SCALE GENOMIC DNA]</scope>
    <source>
        <strain evidence="2 3">RB6PN23</strain>
    </source>
</reference>
<dbReference type="InterPro" id="IPR002376">
    <property type="entry name" value="Formyl_transf_N"/>
</dbReference>
<proteinExistence type="predicted"/>
<dbReference type="EMBL" id="JARJBC010000013">
    <property type="protein sequence ID" value="MDF3291652.1"/>
    <property type="molecule type" value="Genomic_DNA"/>
</dbReference>
<dbReference type="Proteomes" id="UP001216579">
    <property type="component" value="Unassembled WGS sequence"/>
</dbReference>
<evidence type="ECO:0000259" key="1">
    <source>
        <dbReference type="Pfam" id="PF00551"/>
    </source>
</evidence>
<protein>
    <submittedName>
        <fullName evidence="2">Formyltransferase family protein</fullName>
    </submittedName>
</protein>